<organism evidence="6 7">
    <name type="scientific">Diacronema lutheri</name>
    <name type="common">Unicellular marine alga</name>
    <name type="synonym">Monochrysis lutheri</name>
    <dbReference type="NCBI Taxonomy" id="2081491"/>
    <lineage>
        <taxon>Eukaryota</taxon>
        <taxon>Haptista</taxon>
        <taxon>Haptophyta</taxon>
        <taxon>Pavlovophyceae</taxon>
        <taxon>Pavlovales</taxon>
        <taxon>Pavlovaceae</taxon>
        <taxon>Diacronema</taxon>
    </lineage>
</organism>
<dbReference type="GO" id="GO:0016020">
    <property type="term" value="C:membrane"/>
    <property type="evidence" value="ECO:0007669"/>
    <property type="project" value="InterPro"/>
</dbReference>
<dbReference type="OMA" id="EMTINWA"/>
<dbReference type="InterPro" id="IPR001344">
    <property type="entry name" value="Chloro_AB-bd_pln"/>
</dbReference>
<comment type="subcellular location">
    <subcellularLocation>
        <location evidence="1">Plastid</location>
        <location evidence="1">Chloroplast</location>
    </subcellularLocation>
</comment>
<gene>
    <name evidence="6" type="ORF">KFE25_003439</name>
</gene>
<dbReference type="Pfam" id="PF00504">
    <property type="entry name" value="Chloroa_b-bind"/>
    <property type="match status" value="1"/>
</dbReference>
<name>A0A8J6CAR8_DIALT</name>
<feature type="binding site" evidence="5">
    <location>
        <position position="72"/>
    </location>
    <ligand>
        <name>chlorophyll a</name>
        <dbReference type="ChEBI" id="CHEBI:58416"/>
        <label>1</label>
    </ligand>
</feature>
<keyword evidence="2" id="KW-0150">Chloroplast</keyword>
<evidence type="ECO:0000313" key="6">
    <source>
        <dbReference type="EMBL" id="KAG8464376.1"/>
    </source>
</evidence>
<dbReference type="GO" id="GO:0009765">
    <property type="term" value="P:photosynthesis, light harvesting"/>
    <property type="evidence" value="ECO:0007669"/>
    <property type="project" value="InterPro"/>
</dbReference>
<reference evidence="6" key="1">
    <citation type="submission" date="2021-05" db="EMBL/GenBank/DDBJ databases">
        <title>The genome of the haptophyte Pavlova lutheri (Diacronema luteri, Pavlovales) - a model for lipid biosynthesis in eukaryotic algae.</title>
        <authorList>
            <person name="Hulatt C.J."/>
            <person name="Posewitz M.C."/>
        </authorList>
    </citation>
    <scope>NUCLEOTIDE SEQUENCE</scope>
    <source>
        <strain evidence="6">NIVA-4/92</strain>
    </source>
</reference>
<keyword evidence="5" id="KW-0148">Chlorophyll</keyword>
<evidence type="ECO:0000313" key="7">
    <source>
        <dbReference type="Proteomes" id="UP000751190"/>
    </source>
</evidence>
<dbReference type="Proteomes" id="UP000751190">
    <property type="component" value="Unassembled WGS sequence"/>
</dbReference>
<dbReference type="OrthoDB" id="423598at2759"/>
<comment type="caution">
    <text evidence="6">The sequence shown here is derived from an EMBL/GenBank/DDBJ whole genome shotgun (WGS) entry which is preliminary data.</text>
</comment>
<accession>A0A8J6CAR8</accession>
<evidence type="ECO:0000256" key="4">
    <source>
        <dbReference type="ARBA" id="ARBA00022640"/>
    </source>
</evidence>
<feature type="binding site" description="axial binding residue" evidence="5">
    <location>
        <position position="145"/>
    </location>
    <ligand>
        <name>chlorophyll b</name>
        <dbReference type="ChEBI" id="CHEBI:61721"/>
        <label>1</label>
    </ligand>
    <ligandPart>
        <name>Mg</name>
        <dbReference type="ChEBI" id="CHEBI:25107"/>
    </ligandPart>
</feature>
<dbReference type="PANTHER" id="PTHR21649">
    <property type="entry name" value="CHLOROPHYLL A/B BINDING PROTEIN"/>
    <property type="match status" value="1"/>
</dbReference>
<dbReference type="SUPFAM" id="SSF103511">
    <property type="entry name" value="Chlorophyll a-b binding protein"/>
    <property type="match status" value="1"/>
</dbReference>
<keyword evidence="5" id="KW-0157">Chromophore</keyword>
<evidence type="ECO:0008006" key="8">
    <source>
        <dbReference type="Google" id="ProtNLM"/>
    </source>
</evidence>
<sequence>MFTSLLVSALAFQGPSPALRGSSVTMMAKKSKKAEAAAVVDLGPGALPWAPRPKNLDGSLTSDVGFDPAGFSDRIESIEELYRYRAAELKHGRVCMLAVTGMLVQEVYSWPAPDGVFKAPTPLGALSTVPALGLIQLIVFLGIIEVRSANYQGRVPGDLGFDPLGLSANGINPNFAKAEIEHGRLAMWATAAFLVQSQLTGEPILKTTMDWVASLPGASL</sequence>
<keyword evidence="3" id="KW-0602">Photosynthesis</keyword>
<keyword evidence="7" id="KW-1185">Reference proteome</keyword>
<dbReference type="EMBL" id="JAGTXO010000013">
    <property type="protein sequence ID" value="KAG8464376.1"/>
    <property type="molecule type" value="Genomic_DNA"/>
</dbReference>
<keyword evidence="4" id="KW-0934">Plastid</keyword>
<evidence type="ECO:0000256" key="3">
    <source>
        <dbReference type="ARBA" id="ARBA00022531"/>
    </source>
</evidence>
<feature type="binding site" evidence="5">
    <location>
        <position position="91"/>
    </location>
    <ligand>
        <name>chlorophyll a</name>
        <dbReference type="ChEBI" id="CHEBI:58416"/>
        <label>1</label>
    </ligand>
</feature>
<dbReference type="GO" id="GO:0009507">
    <property type="term" value="C:chloroplast"/>
    <property type="evidence" value="ECO:0007669"/>
    <property type="project" value="UniProtKB-SubCell"/>
</dbReference>
<evidence type="ECO:0000256" key="5">
    <source>
        <dbReference type="PIRSR" id="PIRSR601344-1"/>
    </source>
</evidence>
<dbReference type="AlphaFoldDB" id="A0A8J6CAR8"/>
<dbReference type="InterPro" id="IPR022796">
    <property type="entry name" value="Chloroa_b-bind"/>
</dbReference>
<proteinExistence type="predicted"/>
<feature type="binding site" evidence="5">
    <location>
        <position position="184"/>
    </location>
    <ligand>
        <name>chlorophyll a</name>
        <dbReference type="ChEBI" id="CHEBI:58416"/>
        <label>1</label>
    </ligand>
</feature>
<dbReference type="Gene3D" id="1.10.3460.10">
    <property type="entry name" value="Chlorophyll a/b binding protein domain"/>
    <property type="match status" value="1"/>
</dbReference>
<evidence type="ECO:0000256" key="2">
    <source>
        <dbReference type="ARBA" id="ARBA00022528"/>
    </source>
</evidence>
<dbReference type="GO" id="GO:0016168">
    <property type="term" value="F:chlorophyll binding"/>
    <property type="evidence" value="ECO:0007669"/>
    <property type="project" value="UniProtKB-KW"/>
</dbReference>
<protein>
    <recommendedName>
        <fullName evidence="8">Chlorophyll a-b binding protein, chloroplastic</fullName>
    </recommendedName>
</protein>
<evidence type="ECO:0000256" key="1">
    <source>
        <dbReference type="ARBA" id="ARBA00004229"/>
    </source>
</evidence>
<feature type="binding site" evidence="5">
    <location>
        <position position="179"/>
    </location>
    <ligand>
        <name>chlorophyll a</name>
        <dbReference type="ChEBI" id="CHEBI:58416"/>
        <label>1</label>
    </ligand>
</feature>
<feature type="binding site" evidence="5">
    <location>
        <position position="88"/>
    </location>
    <ligand>
        <name>chlorophyll a</name>
        <dbReference type="ChEBI" id="CHEBI:58416"/>
        <label>1</label>
    </ligand>
</feature>
<feature type="binding site" evidence="5">
    <location>
        <position position="196"/>
    </location>
    <ligand>
        <name>chlorophyll a</name>
        <dbReference type="ChEBI" id="CHEBI:58416"/>
        <label>1</label>
    </ligand>
</feature>
<feature type="binding site" description="axial binding residue" evidence="5">
    <location>
        <position position="93"/>
    </location>
    <ligand>
        <name>chlorophyll b</name>
        <dbReference type="ChEBI" id="CHEBI:61721"/>
        <label>1</label>
    </ligand>
    <ligandPart>
        <name>Mg</name>
        <dbReference type="ChEBI" id="CHEBI:25107"/>
    </ligandPart>
</feature>